<comment type="caution">
    <text evidence="8">The sequence shown here is derived from an EMBL/GenBank/DDBJ whole genome shotgun (WGS) entry which is preliminary data.</text>
</comment>
<proteinExistence type="predicted"/>
<sequence>MHRSLQELLLDDYLDFDDNINDIDDHDNISISFDNDQHIRYNMIHNEKTSKDYLREILHHPIYDYFMAFVVISCSLTLGLSLETDEEYLRNEYRQKFIYIFDEILIAILLFEFIIKLYLESNHYWFNWTNLYDFTIILFGVIEILWNLFFQQINSTITNLLKGFRLLQLIRLYRIIKLSEGLQVLTKALIKTVLIYTFSVGMLVFLLIYIIAVIGQMLYGKAEDSPWHDFSTSLIIAMRLIFVDNWNLIGPELEKHGSPTISRWFLVIIVFIGNRIVTNVLVGIMIESVSSVNDDYMKEKREKKILRNQQKREELNRRTIQVLNTRFSDTTNKINTTENTIEQIKAKLKLIHNEIIRPKDFIFSVDWLEKLITCSEKSHVEAKSVRHLFIHIIQSLSDIIDENDSSIKQHHI</sequence>
<dbReference type="Proteomes" id="UP000663844">
    <property type="component" value="Unassembled WGS sequence"/>
</dbReference>
<keyword evidence="5" id="KW-0175">Coiled coil</keyword>
<evidence type="ECO:0000256" key="6">
    <source>
        <dbReference type="SAM" id="Phobius"/>
    </source>
</evidence>
<feature type="transmembrane region" description="Helical" evidence="6">
    <location>
        <begin position="261"/>
        <end position="286"/>
    </location>
</feature>
<keyword evidence="3 6" id="KW-1133">Transmembrane helix</keyword>
<dbReference type="GO" id="GO:0001669">
    <property type="term" value="C:acrosomal vesicle"/>
    <property type="evidence" value="ECO:0007669"/>
    <property type="project" value="TreeGrafter"/>
</dbReference>
<dbReference type="SUPFAM" id="SSF81324">
    <property type="entry name" value="Voltage-gated potassium channels"/>
    <property type="match status" value="1"/>
</dbReference>
<organism evidence="8 10">
    <name type="scientific">Adineta steineri</name>
    <dbReference type="NCBI Taxonomy" id="433720"/>
    <lineage>
        <taxon>Eukaryota</taxon>
        <taxon>Metazoa</taxon>
        <taxon>Spiralia</taxon>
        <taxon>Gnathifera</taxon>
        <taxon>Rotifera</taxon>
        <taxon>Eurotatoria</taxon>
        <taxon>Bdelloidea</taxon>
        <taxon>Adinetida</taxon>
        <taxon>Adinetidae</taxon>
        <taxon>Adineta</taxon>
    </lineage>
</organism>
<dbReference type="GO" id="GO:0036128">
    <property type="term" value="C:CatSper complex"/>
    <property type="evidence" value="ECO:0007669"/>
    <property type="project" value="TreeGrafter"/>
</dbReference>
<dbReference type="AlphaFoldDB" id="A0A814GT78"/>
<evidence type="ECO:0000313" key="10">
    <source>
        <dbReference type="Proteomes" id="UP000663845"/>
    </source>
</evidence>
<dbReference type="Proteomes" id="UP000663845">
    <property type="component" value="Unassembled WGS sequence"/>
</dbReference>
<protein>
    <recommendedName>
        <fullName evidence="7">Ion transport domain-containing protein</fullName>
    </recommendedName>
</protein>
<evidence type="ECO:0000313" key="9">
    <source>
        <dbReference type="EMBL" id="CAF3721328.1"/>
    </source>
</evidence>
<dbReference type="PANTHER" id="PTHR47131:SF1">
    <property type="entry name" value="CATION CHANNEL SPERM-ASSOCIATED PROTEIN 3"/>
    <property type="match status" value="1"/>
</dbReference>
<dbReference type="GO" id="GO:0030317">
    <property type="term" value="P:flagellated sperm motility"/>
    <property type="evidence" value="ECO:0007669"/>
    <property type="project" value="TreeGrafter"/>
</dbReference>
<dbReference type="GO" id="GO:0006814">
    <property type="term" value="P:sodium ion transport"/>
    <property type="evidence" value="ECO:0007669"/>
    <property type="project" value="TreeGrafter"/>
</dbReference>
<comment type="subcellular location">
    <subcellularLocation>
        <location evidence="1">Membrane</location>
        <topology evidence="1">Multi-pass membrane protein</topology>
    </subcellularLocation>
</comment>
<evidence type="ECO:0000256" key="2">
    <source>
        <dbReference type="ARBA" id="ARBA00022692"/>
    </source>
</evidence>
<feature type="transmembrane region" description="Helical" evidence="6">
    <location>
        <begin position="131"/>
        <end position="150"/>
    </location>
</feature>
<dbReference type="GO" id="GO:0048240">
    <property type="term" value="P:sperm capacitation"/>
    <property type="evidence" value="ECO:0007669"/>
    <property type="project" value="TreeGrafter"/>
</dbReference>
<dbReference type="InterPro" id="IPR027359">
    <property type="entry name" value="Volt_channel_dom_sf"/>
</dbReference>
<gene>
    <name evidence="8" type="ORF">JYZ213_LOCUS15978</name>
    <name evidence="9" type="ORF">OXD698_LOCUS13662</name>
</gene>
<dbReference type="InterPro" id="IPR005821">
    <property type="entry name" value="Ion_trans_dom"/>
</dbReference>
<name>A0A814GT78_9BILA</name>
<dbReference type="Gene3D" id="1.20.120.350">
    <property type="entry name" value="Voltage-gated potassium channels. Chain C"/>
    <property type="match status" value="1"/>
</dbReference>
<evidence type="ECO:0000256" key="4">
    <source>
        <dbReference type="ARBA" id="ARBA00023136"/>
    </source>
</evidence>
<keyword evidence="4 6" id="KW-0472">Membrane</keyword>
<evidence type="ECO:0000256" key="5">
    <source>
        <dbReference type="SAM" id="Coils"/>
    </source>
</evidence>
<keyword evidence="2 6" id="KW-0812">Transmembrane</keyword>
<dbReference type="EMBL" id="CAJNOG010000141">
    <property type="protein sequence ID" value="CAF1000682.1"/>
    <property type="molecule type" value="Genomic_DNA"/>
</dbReference>
<feature type="transmembrane region" description="Helical" evidence="6">
    <location>
        <begin position="193"/>
        <end position="218"/>
    </location>
</feature>
<dbReference type="EMBL" id="CAJOAZ010000837">
    <property type="protein sequence ID" value="CAF3721328.1"/>
    <property type="molecule type" value="Genomic_DNA"/>
</dbReference>
<feature type="domain" description="Ion transport" evidence="7">
    <location>
        <begin position="60"/>
        <end position="295"/>
    </location>
</feature>
<dbReference type="PANTHER" id="PTHR47131">
    <property type="entry name" value="CATION CHANNEL SPERM-ASSOCIATED PROTEIN 3"/>
    <property type="match status" value="1"/>
</dbReference>
<feature type="transmembrane region" description="Helical" evidence="6">
    <location>
        <begin position="97"/>
        <end position="119"/>
    </location>
</feature>
<evidence type="ECO:0000256" key="1">
    <source>
        <dbReference type="ARBA" id="ARBA00004141"/>
    </source>
</evidence>
<evidence type="ECO:0000313" key="8">
    <source>
        <dbReference type="EMBL" id="CAF1000682.1"/>
    </source>
</evidence>
<dbReference type="Pfam" id="PF00520">
    <property type="entry name" value="Ion_trans"/>
    <property type="match status" value="1"/>
</dbReference>
<feature type="coiled-coil region" evidence="5">
    <location>
        <begin position="296"/>
        <end position="354"/>
    </location>
</feature>
<evidence type="ECO:0000256" key="3">
    <source>
        <dbReference type="ARBA" id="ARBA00022989"/>
    </source>
</evidence>
<reference evidence="8" key="1">
    <citation type="submission" date="2021-02" db="EMBL/GenBank/DDBJ databases">
        <authorList>
            <person name="Nowell W R."/>
        </authorList>
    </citation>
    <scope>NUCLEOTIDE SEQUENCE</scope>
</reference>
<evidence type="ECO:0000259" key="7">
    <source>
        <dbReference type="Pfam" id="PF00520"/>
    </source>
</evidence>
<accession>A0A814GT78</accession>
<dbReference type="GO" id="GO:0005245">
    <property type="term" value="F:voltage-gated calcium channel activity"/>
    <property type="evidence" value="ECO:0007669"/>
    <property type="project" value="TreeGrafter"/>
</dbReference>
<feature type="transmembrane region" description="Helical" evidence="6">
    <location>
        <begin position="62"/>
        <end position="82"/>
    </location>
</feature>
<dbReference type="Gene3D" id="1.10.287.70">
    <property type="match status" value="1"/>
</dbReference>